<evidence type="ECO:0000256" key="3">
    <source>
        <dbReference type="ARBA" id="ARBA00022679"/>
    </source>
</evidence>
<dbReference type="GO" id="GO:0043161">
    <property type="term" value="P:proteasome-mediated ubiquitin-dependent protein catabolic process"/>
    <property type="evidence" value="ECO:0007669"/>
    <property type="project" value="TreeGrafter"/>
</dbReference>
<evidence type="ECO:0000256" key="1">
    <source>
        <dbReference type="ARBA" id="ARBA00004127"/>
    </source>
</evidence>
<feature type="transmembrane region" description="Helical" evidence="11">
    <location>
        <begin position="205"/>
        <end position="233"/>
    </location>
</feature>
<keyword evidence="6 10" id="KW-0863">Zinc-finger</keyword>
<dbReference type="Pfam" id="PF13639">
    <property type="entry name" value="zf-RING_2"/>
    <property type="match status" value="1"/>
</dbReference>
<evidence type="ECO:0000256" key="9">
    <source>
        <dbReference type="ARBA" id="ARBA00023136"/>
    </source>
</evidence>
<dbReference type="InterPro" id="IPR013083">
    <property type="entry name" value="Znf_RING/FYVE/PHD"/>
</dbReference>
<reference evidence="13 14" key="1">
    <citation type="submission" date="2016-02" db="EMBL/GenBank/DDBJ databases">
        <title>Discovery of a natural microsporidian pathogen with a broad tissue tropism in Caenorhabditis elegans.</title>
        <authorList>
            <person name="Luallen R.J."/>
            <person name="Reinke A.W."/>
            <person name="Tong L."/>
            <person name="Botts M.R."/>
            <person name="Felix M.-A."/>
            <person name="Troemel E.R."/>
        </authorList>
    </citation>
    <scope>NUCLEOTIDE SEQUENCE [LARGE SCALE GENOMIC DNA]</scope>
    <source>
        <strain evidence="13 14">JUm2807</strain>
    </source>
</reference>
<feature type="transmembrane region" description="Helical" evidence="11">
    <location>
        <begin position="136"/>
        <end position="155"/>
    </location>
</feature>
<feature type="domain" description="RING-type" evidence="12">
    <location>
        <begin position="284"/>
        <end position="322"/>
    </location>
</feature>
<evidence type="ECO:0000256" key="5">
    <source>
        <dbReference type="ARBA" id="ARBA00022723"/>
    </source>
</evidence>
<feature type="transmembrane region" description="Helical" evidence="11">
    <location>
        <begin position="6"/>
        <end position="24"/>
    </location>
</feature>
<dbReference type="GeneID" id="93647241"/>
<dbReference type="SMART" id="SM00184">
    <property type="entry name" value="RING"/>
    <property type="match status" value="1"/>
</dbReference>
<feature type="transmembrane region" description="Helical" evidence="11">
    <location>
        <begin position="44"/>
        <end position="66"/>
    </location>
</feature>
<dbReference type="Pfam" id="PF25563">
    <property type="entry name" value="TPR_SYVN1_N"/>
    <property type="match status" value="1"/>
</dbReference>
<evidence type="ECO:0000256" key="11">
    <source>
        <dbReference type="SAM" id="Phobius"/>
    </source>
</evidence>
<dbReference type="RefSeq" id="XP_067544406.1">
    <property type="nucleotide sequence ID" value="XM_067688309.1"/>
</dbReference>
<dbReference type="GO" id="GO:0061630">
    <property type="term" value="F:ubiquitin protein ligase activity"/>
    <property type="evidence" value="ECO:0007669"/>
    <property type="project" value="TreeGrafter"/>
</dbReference>
<gene>
    <name evidence="13" type="ORF">NEDG_00891</name>
</gene>
<evidence type="ECO:0000256" key="4">
    <source>
        <dbReference type="ARBA" id="ARBA00022692"/>
    </source>
</evidence>
<accession>A0A177ED60</accession>
<dbReference type="Proteomes" id="UP000185944">
    <property type="component" value="Unassembled WGS sequence"/>
</dbReference>
<dbReference type="InterPro" id="IPR001841">
    <property type="entry name" value="Znf_RING"/>
</dbReference>
<evidence type="ECO:0000313" key="14">
    <source>
        <dbReference type="Proteomes" id="UP000185944"/>
    </source>
</evidence>
<comment type="subcellular location">
    <subcellularLocation>
        <location evidence="1">Endomembrane system</location>
        <topology evidence="1">Multi-pass membrane protein</topology>
    </subcellularLocation>
</comment>
<comment type="pathway">
    <text evidence="2">Protein modification; protein ubiquitination.</text>
</comment>
<dbReference type="VEuPathDB" id="MicrosporidiaDB:NEDG_00891"/>
<dbReference type="Gene3D" id="3.30.40.10">
    <property type="entry name" value="Zinc/RING finger domain, C3HC4 (zinc finger)"/>
    <property type="match status" value="1"/>
</dbReference>
<evidence type="ECO:0000313" key="13">
    <source>
        <dbReference type="EMBL" id="OAG29758.1"/>
    </source>
</evidence>
<dbReference type="STRING" id="1805483.A0A177ED60"/>
<proteinExistence type="predicted"/>
<name>A0A177ED60_9MICR</name>
<dbReference type="PANTHER" id="PTHR22763">
    <property type="entry name" value="RING ZINC FINGER PROTEIN"/>
    <property type="match status" value="1"/>
</dbReference>
<protein>
    <submittedName>
        <fullName evidence="13">E3 ubiquitin-protein ligase synoviolin</fullName>
    </submittedName>
</protein>
<keyword evidence="14" id="KW-1185">Reference proteome</keyword>
<dbReference type="AlphaFoldDB" id="A0A177ED60"/>
<evidence type="ECO:0000256" key="2">
    <source>
        <dbReference type="ARBA" id="ARBA00004906"/>
    </source>
</evidence>
<keyword evidence="3" id="KW-0808">Transferase</keyword>
<feature type="transmembrane region" description="Helical" evidence="11">
    <location>
        <begin position="104"/>
        <end position="124"/>
    </location>
</feature>
<organism evidence="13 14">
    <name type="scientific">Nematocida displodere</name>
    <dbReference type="NCBI Taxonomy" id="1805483"/>
    <lineage>
        <taxon>Eukaryota</taxon>
        <taxon>Fungi</taxon>
        <taxon>Fungi incertae sedis</taxon>
        <taxon>Microsporidia</taxon>
        <taxon>Nematocida</taxon>
    </lineage>
</organism>
<keyword evidence="8 11" id="KW-1133">Transmembrane helix</keyword>
<dbReference type="GO" id="GO:0008270">
    <property type="term" value="F:zinc ion binding"/>
    <property type="evidence" value="ECO:0007669"/>
    <property type="project" value="UniProtKB-KW"/>
</dbReference>
<evidence type="ECO:0000256" key="7">
    <source>
        <dbReference type="ARBA" id="ARBA00022833"/>
    </source>
</evidence>
<feature type="transmembrane region" description="Helical" evidence="11">
    <location>
        <begin position="161"/>
        <end position="184"/>
    </location>
</feature>
<dbReference type="EMBL" id="LTDL01000040">
    <property type="protein sequence ID" value="OAG29758.1"/>
    <property type="molecule type" value="Genomic_DNA"/>
</dbReference>
<comment type="caution">
    <text evidence="13">The sequence shown here is derived from an EMBL/GenBank/DDBJ whole genome shotgun (WGS) entry which is preliminary data.</text>
</comment>
<dbReference type="OrthoDB" id="7759664at2759"/>
<evidence type="ECO:0000256" key="10">
    <source>
        <dbReference type="PROSITE-ProRule" id="PRU00175"/>
    </source>
</evidence>
<evidence type="ECO:0000256" key="6">
    <source>
        <dbReference type="ARBA" id="ARBA00022771"/>
    </source>
</evidence>
<keyword evidence="4 11" id="KW-0812">Transmembrane</keyword>
<keyword evidence="5" id="KW-0479">Metal-binding</keyword>
<evidence type="ECO:0000256" key="8">
    <source>
        <dbReference type="ARBA" id="ARBA00022989"/>
    </source>
</evidence>
<dbReference type="GO" id="GO:0012505">
    <property type="term" value="C:endomembrane system"/>
    <property type="evidence" value="ECO:0007669"/>
    <property type="project" value="TreeGrafter"/>
</dbReference>
<keyword evidence="7" id="KW-0862">Zinc</keyword>
<dbReference type="InterPro" id="IPR057992">
    <property type="entry name" value="TPR_SYVN1_N"/>
</dbReference>
<dbReference type="InterPro" id="IPR050731">
    <property type="entry name" value="HRD1_E3_ubiq-ligases"/>
</dbReference>
<keyword evidence="9 11" id="KW-0472">Membrane</keyword>
<dbReference type="PROSITE" id="PS50089">
    <property type="entry name" value="ZF_RING_2"/>
    <property type="match status" value="1"/>
</dbReference>
<dbReference type="SUPFAM" id="SSF57850">
    <property type="entry name" value="RING/U-box"/>
    <property type="match status" value="1"/>
</dbReference>
<sequence length="368" mass="41218">MLRDSLYALGYLALLTSICMKHYLAGETFYHTMVNVVDSRIEHFVLCSLLVFFVYLLGKATISAFVGKLTPLEREGVHENGIRYLGNVCLIITLFADDISLKGLVGFSVILALKVVHWVVGLRIETIERSGGFGTSIRRLVSLCGILTVLNFGLMVKTLGFAVAAPGLAILFAFEFSVLFAYSLRCLYMLRVVSQNIEAIEDRIFAMFYGDLAFGISKLVSHVICLVWTTMYFRMPINLLREAIMILKNLTVKTRSVMAYKTLIKDLEKCQSVPNAEMQGDKTCLICHEEMDVGKLLECLHLFHLGCLKEWLHRQQACPVCRKEVLVKTPPAEQGGEGDSRIYFRSGSHVYEGVPVPAEEEPPVNITT</sequence>
<evidence type="ECO:0000259" key="12">
    <source>
        <dbReference type="PROSITE" id="PS50089"/>
    </source>
</evidence>